<dbReference type="RefSeq" id="WP_197548094.1">
    <property type="nucleotide sequence ID" value="NZ_CP063164.1"/>
</dbReference>
<organism evidence="1 2">
    <name type="scientific">Sulfurovum indicum</name>
    <dbReference type="NCBI Taxonomy" id="2779528"/>
    <lineage>
        <taxon>Bacteria</taxon>
        <taxon>Pseudomonadati</taxon>
        <taxon>Campylobacterota</taxon>
        <taxon>Epsilonproteobacteria</taxon>
        <taxon>Campylobacterales</taxon>
        <taxon>Sulfurovaceae</taxon>
        <taxon>Sulfurovum</taxon>
    </lineage>
</organism>
<evidence type="ECO:0000313" key="1">
    <source>
        <dbReference type="EMBL" id="QOR61420.1"/>
    </source>
</evidence>
<reference evidence="1 2" key="1">
    <citation type="submission" date="2020-10" db="EMBL/GenBank/DDBJ databases">
        <title>The genome of sulfurovum sp.</title>
        <authorList>
            <person name="Xie S."/>
            <person name="Shao Z."/>
            <person name="Jiang L."/>
        </authorList>
    </citation>
    <scope>NUCLEOTIDE SEQUENCE [LARGE SCALE GENOMIC DNA]</scope>
    <source>
        <strain evidence="1 2">ST-419</strain>
    </source>
</reference>
<evidence type="ECO:0000313" key="2">
    <source>
        <dbReference type="Proteomes" id="UP000595074"/>
    </source>
</evidence>
<sequence length="68" mass="7894">MKIKICKHFHDIKKFKKKLSKTFPDDSVIVKSCIGMCKTCKQYPLAKIDGVKIKEKSIKKIIIKIEDL</sequence>
<dbReference type="AlphaFoldDB" id="A0A7M1S4Y5"/>
<dbReference type="Proteomes" id="UP000595074">
    <property type="component" value="Chromosome"/>
</dbReference>
<name>A0A7M1S4Y5_9BACT</name>
<proteinExistence type="predicted"/>
<gene>
    <name evidence="1" type="ORF">IMZ28_08185</name>
</gene>
<protein>
    <submittedName>
        <fullName evidence="1">DUF1450 domain-containing protein</fullName>
    </submittedName>
</protein>
<dbReference type="EMBL" id="CP063164">
    <property type="protein sequence ID" value="QOR61420.1"/>
    <property type="molecule type" value="Genomic_DNA"/>
</dbReference>
<dbReference type="KEGG" id="sinu:IMZ28_08185"/>
<keyword evidence="2" id="KW-1185">Reference proteome</keyword>
<accession>A0A7M1S4Y5</accession>